<dbReference type="GO" id="GO:0004383">
    <property type="term" value="F:guanylate cyclase activity"/>
    <property type="evidence" value="ECO:0007669"/>
    <property type="project" value="UniProtKB-EC"/>
</dbReference>
<dbReference type="EMBL" id="JAINUF010000004">
    <property type="protein sequence ID" value="KAJ8365223.1"/>
    <property type="molecule type" value="Genomic_DNA"/>
</dbReference>
<name>A0A9Q1J477_SYNKA</name>
<keyword evidence="7" id="KW-0342">GTP-binding</keyword>
<evidence type="ECO:0000256" key="13">
    <source>
        <dbReference type="RuleBase" id="RU000405"/>
    </source>
</evidence>
<comment type="similarity">
    <text evidence="13">Belongs to the adenylyl cyclase class-4/guanylyl cyclase family.</text>
</comment>
<dbReference type="PANTHER" id="PTHR11920:SF500">
    <property type="entry name" value="GUANYLATE CYCLASE 2G"/>
    <property type="match status" value="1"/>
</dbReference>
<dbReference type="SMART" id="SM00044">
    <property type="entry name" value="CYCc"/>
    <property type="match status" value="1"/>
</dbReference>
<dbReference type="SUPFAM" id="SSF56112">
    <property type="entry name" value="Protein kinase-like (PK-like)"/>
    <property type="match status" value="1"/>
</dbReference>
<keyword evidence="10" id="KW-0325">Glycoprotein</keyword>
<comment type="subcellular location">
    <subcellularLocation>
        <location evidence="1">Membrane</location>
        <topology evidence="1">Single-pass type I membrane protein</topology>
    </subcellularLocation>
</comment>
<dbReference type="Pfam" id="PF00211">
    <property type="entry name" value="Guanylate_cyc"/>
    <property type="match status" value="1"/>
</dbReference>
<evidence type="ECO:0000259" key="16">
    <source>
        <dbReference type="PROSITE" id="PS50125"/>
    </source>
</evidence>
<dbReference type="PROSITE" id="PS50011">
    <property type="entry name" value="PROTEIN_KINASE_DOM"/>
    <property type="match status" value="1"/>
</dbReference>
<evidence type="ECO:0000256" key="10">
    <source>
        <dbReference type="ARBA" id="ARBA00023180"/>
    </source>
</evidence>
<dbReference type="CDD" id="cd07302">
    <property type="entry name" value="CHD"/>
    <property type="match status" value="1"/>
</dbReference>
<dbReference type="SUPFAM" id="SSF55073">
    <property type="entry name" value="Nucleotide cyclase"/>
    <property type="match status" value="1"/>
</dbReference>
<dbReference type="OrthoDB" id="6127067at2759"/>
<reference evidence="17" key="1">
    <citation type="journal article" date="2023" name="Science">
        <title>Genome structures resolve the early diversification of teleost fishes.</title>
        <authorList>
            <person name="Parey E."/>
            <person name="Louis A."/>
            <person name="Montfort J."/>
            <person name="Bouchez O."/>
            <person name="Roques C."/>
            <person name="Iampietro C."/>
            <person name="Lluch J."/>
            <person name="Castinel A."/>
            <person name="Donnadieu C."/>
            <person name="Desvignes T."/>
            <person name="Floi Bucao C."/>
            <person name="Jouanno E."/>
            <person name="Wen M."/>
            <person name="Mejri S."/>
            <person name="Dirks R."/>
            <person name="Jansen H."/>
            <person name="Henkel C."/>
            <person name="Chen W.J."/>
            <person name="Zahm M."/>
            <person name="Cabau C."/>
            <person name="Klopp C."/>
            <person name="Thompson A.W."/>
            <person name="Robinson-Rechavi M."/>
            <person name="Braasch I."/>
            <person name="Lecointre G."/>
            <person name="Bobe J."/>
            <person name="Postlethwait J.H."/>
            <person name="Berthelot C."/>
            <person name="Roest Crollius H."/>
            <person name="Guiguen Y."/>
        </authorList>
    </citation>
    <scope>NUCLEOTIDE SEQUENCE</scope>
    <source>
        <strain evidence="17">WJC10195</strain>
    </source>
</reference>
<feature type="domain" description="Protein kinase" evidence="15">
    <location>
        <begin position="1"/>
        <end position="231"/>
    </location>
</feature>
<dbReference type="EC" id="4.6.1.2" evidence="2 14"/>
<feature type="domain" description="Guanylate cyclase" evidence="16">
    <location>
        <begin position="295"/>
        <end position="425"/>
    </location>
</feature>
<dbReference type="GO" id="GO:0035556">
    <property type="term" value="P:intracellular signal transduction"/>
    <property type="evidence" value="ECO:0007669"/>
    <property type="project" value="InterPro"/>
</dbReference>
<evidence type="ECO:0000256" key="5">
    <source>
        <dbReference type="ARBA" id="ARBA00022741"/>
    </source>
</evidence>
<dbReference type="Pfam" id="PF07714">
    <property type="entry name" value="PK_Tyr_Ser-Thr"/>
    <property type="match status" value="1"/>
</dbReference>
<dbReference type="GO" id="GO:0005525">
    <property type="term" value="F:GTP binding"/>
    <property type="evidence" value="ECO:0007669"/>
    <property type="project" value="UniProtKB-KW"/>
</dbReference>
<dbReference type="PROSITE" id="PS50125">
    <property type="entry name" value="GUANYLATE_CYCLASE_2"/>
    <property type="match status" value="1"/>
</dbReference>
<evidence type="ECO:0000256" key="3">
    <source>
        <dbReference type="ARBA" id="ARBA00022692"/>
    </source>
</evidence>
<dbReference type="Gene3D" id="1.10.510.10">
    <property type="entry name" value="Transferase(Phosphotransferase) domain 1"/>
    <property type="match status" value="1"/>
</dbReference>
<comment type="caution">
    <text evidence="17">The sequence shown here is derived from an EMBL/GenBank/DDBJ whole genome shotgun (WGS) entry which is preliminary data.</text>
</comment>
<dbReference type="InterPro" id="IPR001245">
    <property type="entry name" value="Ser-Thr/Tyr_kinase_cat_dom"/>
</dbReference>
<evidence type="ECO:0000256" key="6">
    <source>
        <dbReference type="ARBA" id="ARBA00022989"/>
    </source>
</evidence>
<keyword evidence="4" id="KW-0732">Signal</keyword>
<dbReference type="InterPro" id="IPR000719">
    <property type="entry name" value="Prot_kinase_dom"/>
</dbReference>
<dbReference type="PANTHER" id="PTHR11920">
    <property type="entry name" value="GUANYLYL CYCLASE"/>
    <property type="match status" value="1"/>
</dbReference>
<dbReference type="GO" id="GO:0005886">
    <property type="term" value="C:plasma membrane"/>
    <property type="evidence" value="ECO:0007669"/>
    <property type="project" value="TreeGrafter"/>
</dbReference>
<evidence type="ECO:0000256" key="2">
    <source>
        <dbReference type="ARBA" id="ARBA00012202"/>
    </source>
</evidence>
<evidence type="ECO:0000256" key="9">
    <source>
        <dbReference type="ARBA" id="ARBA00023170"/>
    </source>
</evidence>
<dbReference type="AlphaFoldDB" id="A0A9Q1J477"/>
<evidence type="ECO:0000256" key="4">
    <source>
        <dbReference type="ARBA" id="ARBA00022729"/>
    </source>
</evidence>
<proteinExistence type="inferred from homology"/>
<accession>A0A9Q1J477</accession>
<keyword evidence="9" id="KW-0675">Receptor</keyword>
<protein>
    <recommendedName>
        <fullName evidence="2 14">Guanylate cyclase</fullName>
        <ecNumber evidence="2 14">4.6.1.2</ecNumber>
    </recommendedName>
</protein>
<dbReference type="GO" id="GO:0001653">
    <property type="term" value="F:peptide receptor activity"/>
    <property type="evidence" value="ECO:0007669"/>
    <property type="project" value="TreeGrafter"/>
</dbReference>
<dbReference type="PROSITE" id="PS00452">
    <property type="entry name" value="GUANYLATE_CYCLASE_1"/>
    <property type="match status" value="1"/>
</dbReference>
<evidence type="ECO:0000256" key="11">
    <source>
        <dbReference type="ARBA" id="ARBA00023239"/>
    </source>
</evidence>
<evidence type="ECO:0000256" key="7">
    <source>
        <dbReference type="ARBA" id="ARBA00023134"/>
    </source>
</evidence>
<gene>
    <name evidence="17" type="ORF">SKAU_G00140540</name>
</gene>
<keyword evidence="8" id="KW-0472">Membrane</keyword>
<keyword evidence="3" id="KW-0812">Transmembrane</keyword>
<dbReference type="FunFam" id="3.30.70.1230:FF:000004">
    <property type="entry name" value="Guanylate cyclase"/>
    <property type="match status" value="1"/>
</dbReference>
<keyword evidence="12 14" id="KW-0141">cGMP biosynthesis</keyword>
<dbReference type="GO" id="GO:0007168">
    <property type="term" value="P:receptor guanylyl cyclase signaling pathway"/>
    <property type="evidence" value="ECO:0007669"/>
    <property type="project" value="TreeGrafter"/>
</dbReference>
<evidence type="ECO:0000313" key="17">
    <source>
        <dbReference type="EMBL" id="KAJ8365223.1"/>
    </source>
</evidence>
<dbReference type="Gene3D" id="3.30.70.1230">
    <property type="entry name" value="Nucleotide cyclase"/>
    <property type="match status" value="1"/>
</dbReference>
<dbReference type="GO" id="GO:0004016">
    <property type="term" value="F:adenylate cyclase activity"/>
    <property type="evidence" value="ECO:0007669"/>
    <property type="project" value="TreeGrafter"/>
</dbReference>
<keyword evidence="11 13" id="KW-0456">Lyase</keyword>
<dbReference type="GO" id="GO:0005524">
    <property type="term" value="F:ATP binding"/>
    <property type="evidence" value="ECO:0007669"/>
    <property type="project" value="InterPro"/>
</dbReference>
<evidence type="ECO:0000259" key="15">
    <source>
        <dbReference type="PROSITE" id="PS50011"/>
    </source>
</evidence>
<evidence type="ECO:0000256" key="14">
    <source>
        <dbReference type="RuleBase" id="RU003431"/>
    </source>
</evidence>
<keyword evidence="5" id="KW-0547">Nucleotide-binding</keyword>
<dbReference type="InterPro" id="IPR018297">
    <property type="entry name" value="A/G_cyclase_CS"/>
</dbReference>
<keyword evidence="18" id="KW-1185">Reference proteome</keyword>
<dbReference type="InterPro" id="IPR011009">
    <property type="entry name" value="Kinase-like_dom_sf"/>
</dbReference>
<organism evidence="17 18">
    <name type="scientific">Synaphobranchus kaupii</name>
    <name type="common">Kaup's arrowtooth eel</name>
    <dbReference type="NCBI Taxonomy" id="118154"/>
    <lineage>
        <taxon>Eukaryota</taxon>
        <taxon>Metazoa</taxon>
        <taxon>Chordata</taxon>
        <taxon>Craniata</taxon>
        <taxon>Vertebrata</taxon>
        <taxon>Euteleostomi</taxon>
        <taxon>Actinopterygii</taxon>
        <taxon>Neopterygii</taxon>
        <taxon>Teleostei</taxon>
        <taxon>Anguilliformes</taxon>
        <taxon>Synaphobranchidae</taxon>
        <taxon>Synaphobranchus</taxon>
    </lineage>
</organism>
<evidence type="ECO:0000256" key="1">
    <source>
        <dbReference type="ARBA" id="ARBA00004479"/>
    </source>
</evidence>
<sequence>MRELKHENLVQFFGVCTEPPHICIVTQYCKKGSLKDVLRNSDVDLDWMFKLSFAFDIVSGMEFLHKSSLQSHGNLKPTTCLVDSRMQVKISGFGLWEFRYGTKHRIFNCETPKYEEMFWTAPELLRQTYLSFNGTPKADVFSFGIIMRELVYNCEVGPYHDVDLEPKAIIEQLKNPALAEPLRPSISTQLCNEGLVSLLKDCWSENPDYRPNFTTIKRRLRETSPDSHVNILDNMVNKLEKYANHLEDVVEERTNQLTVEKNRADRLLSSMLPSYIADLLMSGKSVEPKGYELVTVFFSDIVGFTTMCSISSALEVVTLLNDLYSLFDEIIKMYDVYKVETIGDAYMVASGLPISNGIKHADEISTMALHFLYAISVFKIQHLPNEKLALRIGINSGPVVAGVVGTTMPRYCLFGDTVNTASRMESNSLPLKIHISQSTADILRQFGSFEMEERGEIEIKGKGTQKTFWLTSKAGFKPSVLEHSSPVHLLPRVEKKKLAVTTAKATDAKGLRTSTVAVNEMRRPPVVL</sequence>
<evidence type="ECO:0000313" key="18">
    <source>
        <dbReference type="Proteomes" id="UP001152622"/>
    </source>
</evidence>
<comment type="catalytic activity">
    <reaction evidence="14">
        <text>GTP = 3',5'-cyclic GMP + diphosphate</text>
        <dbReference type="Rhea" id="RHEA:13665"/>
        <dbReference type="ChEBI" id="CHEBI:33019"/>
        <dbReference type="ChEBI" id="CHEBI:37565"/>
        <dbReference type="ChEBI" id="CHEBI:57746"/>
        <dbReference type="EC" id="4.6.1.2"/>
    </reaction>
</comment>
<evidence type="ECO:0000256" key="8">
    <source>
        <dbReference type="ARBA" id="ARBA00023136"/>
    </source>
</evidence>
<keyword evidence="6" id="KW-1133">Transmembrane helix</keyword>
<dbReference type="InterPro" id="IPR001054">
    <property type="entry name" value="A/G_cyclase"/>
</dbReference>
<dbReference type="InterPro" id="IPR029787">
    <property type="entry name" value="Nucleotide_cyclase"/>
</dbReference>
<dbReference type="Proteomes" id="UP001152622">
    <property type="component" value="Chromosome 4"/>
</dbReference>
<evidence type="ECO:0000256" key="12">
    <source>
        <dbReference type="ARBA" id="ARBA00023293"/>
    </source>
</evidence>
<dbReference type="GO" id="GO:0004672">
    <property type="term" value="F:protein kinase activity"/>
    <property type="evidence" value="ECO:0007669"/>
    <property type="project" value="InterPro"/>
</dbReference>
<dbReference type="InterPro" id="IPR050401">
    <property type="entry name" value="Cyclic_nucleotide_synthase"/>
</dbReference>